<dbReference type="InterPro" id="IPR013087">
    <property type="entry name" value="Znf_C2H2_type"/>
</dbReference>
<dbReference type="InParanoid" id="A0A3N4L3U2"/>
<evidence type="ECO:0000256" key="4">
    <source>
        <dbReference type="SAM" id="MobiDB-lite"/>
    </source>
</evidence>
<feature type="compositionally biased region" description="Gly residues" evidence="4">
    <location>
        <begin position="769"/>
        <end position="784"/>
    </location>
</feature>
<comment type="similarity">
    <text evidence="2">Belongs to the ARS2 family.</text>
</comment>
<organism evidence="6 7">
    <name type="scientific">Morchella conica CCBAS932</name>
    <dbReference type="NCBI Taxonomy" id="1392247"/>
    <lineage>
        <taxon>Eukaryota</taxon>
        <taxon>Fungi</taxon>
        <taxon>Dikarya</taxon>
        <taxon>Ascomycota</taxon>
        <taxon>Pezizomycotina</taxon>
        <taxon>Pezizomycetes</taxon>
        <taxon>Pezizales</taxon>
        <taxon>Morchellaceae</taxon>
        <taxon>Morchella</taxon>
    </lineage>
</organism>
<dbReference type="Pfam" id="PF12066">
    <property type="entry name" value="SERRATE_Ars2_N"/>
    <property type="match status" value="1"/>
</dbReference>
<evidence type="ECO:0000256" key="2">
    <source>
        <dbReference type="ARBA" id="ARBA00005407"/>
    </source>
</evidence>
<protein>
    <recommendedName>
        <fullName evidence="5">C2H2-type domain-containing protein</fullName>
    </recommendedName>
</protein>
<dbReference type="GO" id="GO:0016604">
    <property type="term" value="C:nuclear body"/>
    <property type="evidence" value="ECO:0007669"/>
    <property type="project" value="TreeGrafter"/>
</dbReference>
<dbReference type="PANTHER" id="PTHR13165:SF0">
    <property type="entry name" value="SERRATE RNA EFFECTOR MOLECULE HOMOLOG"/>
    <property type="match status" value="1"/>
</dbReference>
<name>A0A3N4L3U2_9PEZI</name>
<dbReference type="GO" id="GO:0031047">
    <property type="term" value="P:regulatory ncRNA-mediated gene silencing"/>
    <property type="evidence" value="ECO:0007669"/>
    <property type="project" value="UniProtKB-ARBA"/>
</dbReference>
<feature type="region of interest" description="Disordered" evidence="4">
    <location>
        <begin position="681"/>
        <end position="790"/>
    </location>
</feature>
<evidence type="ECO:0000313" key="6">
    <source>
        <dbReference type="EMBL" id="RPB17493.1"/>
    </source>
</evidence>
<dbReference type="STRING" id="1392247.A0A3N4L3U2"/>
<feature type="region of interest" description="Disordered" evidence="4">
    <location>
        <begin position="237"/>
        <end position="259"/>
    </location>
</feature>
<dbReference type="InterPro" id="IPR039727">
    <property type="entry name" value="SE/Ars2"/>
</dbReference>
<dbReference type="InterPro" id="IPR025239">
    <property type="entry name" value="DUF4187"/>
</dbReference>
<feature type="domain" description="C2H2-type" evidence="5">
    <location>
        <begin position="572"/>
        <end position="595"/>
    </location>
</feature>
<evidence type="ECO:0000313" key="7">
    <source>
        <dbReference type="Proteomes" id="UP000277580"/>
    </source>
</evidence>
<keyword evidence="7" id="KW-1185">Reference proteome</keyword>
<feature type="compositionally biased region" description="Basic and acidic residues" evidence="4">
    <location>
        <begin position="10"/>
        <end position="44"/>
    </location>
</feature>
<dbReference type="SMART" id="SM01173">
    <property type="entry name" value="DUF4187"/>
    <property type="match status" value="1"/>
</dbReference>
<dbReference type="InterPro" id="IPR021933">
    <property type="entry name" value="SERRATE/Ars2_N"/>
</dbReference>
<dbReference type="PANTHER" id="PTHR13165">
    <property type="entry name" value="ARSENITE-RESISTANCE PROTEIN 2"/>
    <property type="match status" value="1"/>
</dbReference>
<dbReference type="Pfam" id="PF13821">
    <property type="entry name" value="DUF4187"/>
    <property type="match status" value="1"/>
</dbReference>
<sequence length="819" mass="91964">MSFLTNDRYAGGDRDRDRSRGSRDRSVMESDYGRLAERPERLDGDWPYGSGRGRGRSPVPPRNRRRSRSPPPMLTGNIDRYVPRSPQPRRSRSPSRPRFDPYPHHPPGMPPIPGAKPGTIDRYVPPQSIAANPMLFDPHKLDYQVAFNYFSDWYHQENPSEPGSNRKEEVKQKYEEYKEELQARLARSFVSSHKNDEWFKERYVAGEKEIVKEKIIAYRKGAWRRWNVLFENGALDGIDRESGNHAPKQGDNSGADPGEEIEEVNRGIEDDGLKPVLLIKTISPTVSRKQLEELSASNLPNFQFVSLSDPNPLKKFHRIGFILLSPTDPNDPTSEPATVDESTVELLNGKSIHDDTHGDFMCHVGIHNGPPNARTRKVLNEAMSMPENIKKEAELVEKCIIKFESELRCDENDMNGYEGWEMIKDKVDEYGRGEREKREGSEEEGEEGAEGEVQLKIQKKTIDLGVEYLRRVFSFCIYCVSSSDSIHELTRKCPGGHTRRPTPSSEYVPETRTINWTKTWQEKLEMFVSPPHPDDEDYRERLKKVGGKPIDEAVEEEIMKSMKQEDEGKYRCKVAGCTKLFKAEEFWRKHLDKKHSEWLQGVEAEASLVNSYVLDPCRVHPPKLEQNSQGGFTTVQGGRGGFPMLPIGGFGGPAAGAFQPPASFNFNPAFFQGHHSAGDKYIPGHLNGGPGGAGLPSDPRRDGNGVGPMRRRDNRLPLGAGSTILPVGGPPGRERYAPYAGRRGGPTDRNDRERERDRRDRDMREVRQGTGGPSGRSGSIGGSTGPEAELAVLGRSVKSYMDLDAAGGGEKKSVEELDY</sequence>
<feature type="region of interest" description="Disordered" evidence="4">
    <location>
        <begin position="1"/>
        <end position="121"/>
    </location>
</feature>
<dbReference type="OrthoDB" id="342064at2759"/>
<feature type="region of interest" description="Disordered" evidence="4">
    <location>
        <begin position="431"/>
        <end position="452"/>
    </location>
</feature>
<evidence type="ECO:0000256" key="3">
    <source>
        <dbReference type="ARBA" id="ARBA00023242"/>
    </source>
</evidence>
<accession>A0A3N4L3U2</accession>
<feature type="compositionally biased region" description="Pro residues" evidence="4">
    <location>
        <begin position="104"/>
        <end position="114"/>
    </location>
</feature>
<reference evidence="6 7" key="1">
    <citation type="journal article" date="2018" name="Nat. Ecol. Evol.">
        <title>Pezizomycetes genomes reveal the molecular basis of ectomycorrhizal truffle lifestyle.</title>
        <authorList>
            <person name="Murat C."/>
            <person name="Payen T."/>
            <person name="Noel B."/>
            <person name="Kuo A."/>
            <person name="Morin E."/>
            <person name="Chen J."/>
            <person name="Kohler A."/>
            <person name="Krizsan K."/>
            <person name="Balestrini R."/>
            <person name="Da Silva C."/>
            <person name="Montanini B."/>
            <person name="Hainaut M."/>
            <person name="Levati E."/>
            <person name="Barry K.W."/>
            <person name="Belfiori B."/>
            <person name="Cichocki N."/>
            <person name="Clum A."/>
            <person name="Dockter R.B."/>
            <person name="Fauchery L."/>
            <person name="Guy J."/>
            <person name="Iotti M."/>
            <person name="Le Tacon F."/>
            <person name="Lindquist E.A."/>
            <person name="Lipzen A."/>
            <person name="Malagnac F."/>
            <person name="Mello A."/>
            <person name="Molinier V."/>
            <person name="Miyauchi S."/>
            <person name="Poulain J."/>
            <person name="Riccioni C."/>
            <person name="Rubini A."/>
            <person name="Sitrit Y."/>
            <person name="Splivallo R."/>
            <person name="Traeger S."/>
            <person name="Wang M."/>
            <person name="Zifcakova L."/>
            <person name="Wipf D."/>
            <person name="Zambonelli A."/>
            <person name="Paolocci F."/>
            <person name="Nowrousian M."/>
            <person name="Ottonello S."/>
            <person name="Baldrian P."/>
            <person name="Spatafora J.W."/>
            <person name="Henrissat B."/>
            <person name="Nagy L.G."/>
            <person name="Aury J.M."/>
            <person name="Wincker P."/>
            <person name="Grigoriev I.V."/>
            <person name="Bonfante P."/>
            <person name="Martin F.M."/>
        </authorList>
    </citation>
    <scope>NUCLEOTIDE SEQUENCE [LARGE SCALE GENOMIC DNA]</scope>
    <source>
        <strain evidence="6 7">CCBAS932</strain>
    </source>
</reference>
<feature type="compositionally biased region" description="Basic and acidic residues" evidence="4">
    <location>
        <begin position="745"/>
        <end position="767"/>
    </location>
</feature>
<dbReference type="AlphaFoldDB" id="A0A3N4L3U2"/>
<dbReference type="Pfam" id="PF04959">
    <property type="entry name" value="ARS2"/>
    <property type="match status" value="1"/>
</dbReference>
<evidence type="ECO:0000259" key="5">
    <source>
        <dbReference type="PROSITE" id="PS00028"/>
    </source>
</evidence>
<keyword evidence="3" id="KW-0539">Nucleus</keyword>
<proteinExistence type="inferred from homology"/>
<dbReference type="GO" id="GO:0016070">
    <property type="term" value="P:RNA metabolic process"/>
    <property type="evidence" value="ECO:0007669"/>
    <property type="project" value="UniProtKB-ARBA"/>
</dbReference>
<gene>
    <name evidence="6" type="ORF">P167DRAFT_569245</name>
</gene>
<feature type="compositionally biased region" description="Basic and acidic residues" evidence="4">
    <location>
        <begin position="431"/>
        <end position="440"/>
    </location>
</feature>
<dbReference type="PROSITE" id="PS00028">
    <property type="entry name" value="ZINC_FINGER_C2H2_1"/>
    <property type="match status" value="1"/>
</dbReference>
<feature type="compositionally biased region" description="Acidic residues" evidence="4">
    <location>
        <begin position="441"/>
        <end position="450"/>
    </location>
</feature>
<comment type="subcellular location">
    <subcellularLocation>
        <location evidence="1">Nucleus</location>
    </subcellularLocation>
</comment>
<evidence type="ECO:0000256" key="1">
    <source>
        <dbReference type="ARBA" id="ARBA00004123"/>
    </source>
</evidence>
<dbReference type="EMBL" id="ML119105">
    <property type="protein sequence ID" value="RPB17493.1"/>
    <property type="molecule type" value="Genomic_DNA"/>
</dbReference>
<dbReference type="Proteomes" id="UP000277580">
    <property type="component" value="Unassembled WGS sequence"/>
</dbReference>
<dbReference type="InterPro" id="IPR007042">
    <property type="entry name" value="SERRATE/Ars2_C"/>
</dbReference>